<dbReference type="PANTHER" id="PTHR30204:SF90">
    <property type="entry name" value="HTH-TYPE TRANSCRIPTIONAL ACTIVATOR MTA"/>
    <property type="match status" value="1"/>
</dbReference>
<reference evidence="4" key="1">
    <citation type="journal article" date="2019" name="Int. J. Syst. Evol. Microbiol.">
        <title>The Global Catalogue of Microorganisms (GCM) 10K type strain sequencing project: providing services to taxonomists for standard genome sequencing and annotation.</title>
        <authorList>
            <consortium name="The Broad Institute Genomics Platform"/>
            <consortium name="The Broad Institute Genome Sequencing Center for Infectious Disease"/>
            <person name="Wu L."/>
            <person name="Ma J."/>
        </authorList>
    </citation>
    <scope>NUCLEOTIDE SEQUENCE [LARGE SCALE GENOMIC DNA]</scope>
    <source>
        <strain evidence="4">JCM 13004</strain>
    </source>
</reference>
<evidence type="ECO:0000256" key="1">
    <source>
        <dbReference type="ARBA" id="ARBA00023125"/>
    </source>
</evidence>
<proteinExistence type="predicted"/>
<name>A0ABP4GQJ1_9ACTN</name>
<dbReference type="SMART" id="SM00422">
    <property type="entry name" value="HTH_MERR"/>
    <property type="match status" value="1"/>
</dbReference>
<keyword evidence="1" id="KW-0238">DNA-binding</keyword>
<dbReference type="EMBL" id="BAAALF010000025">
    <property type="protein sequence ID" value="GAA1229811.1"/>
    <property type="molecule type" value="Genomic_DNA"/>
</dbReference>
<evidence type="ECO:0000313" key="3">
    <source>
        <dbReference type="EMBL" id="GAA1229811.1"/>
    </source>
</evidence>
<dbReference type="InterPro" id="IPR047057">
    <property type="entry name" value="MerR_fam"/>
</dbReference>
<dbReference type="PROSITE" id="PS00552">
    <property type="entry name" value="HTH_MERR_1"/>
    <property type="match status" value="1"/>
</dbReference>
<dbReference type="RefSeq" id="WP_344440967.1">
    <property type="nucleotide sequence ID" value="NZ_BAAALF010000025.1"/>
</dbReference>
<dbReference type="Gene3D" id="1.10.1660.10">
    <property type="match status" value="1"/>
</dbReference>
<dbReference type="PANTHER" id="PTHR30204">
    <property type="entry name" value="REDOX-CYCLING DRUG-SENSING TRANSCRIPTIONAL ACTIVATOR SOXR"/>
    <property type="match status" value="1"/>
</dbReference>
<feature type="domain" description="HTH merR-type" evidence="2">
    <location>
        <begin position="6"/>
        <end position="75"/>
    </location>
</feature>
<keyword evidence="4" id="KW-1185">Reference proteome</keyword>
<organism evidence="3 4">
    <name type="scientific">Kitasatospora nipponensis</name>
    <dbReference type="NCBI Taxonomy" id="258049"/>
    <lineage>
        <taxon>Bacteria</taxon>
        <taxon>Bacillati</taxon>
        <taxon>Actinomycetota</taxon>
        <taxon>Actinomycetes</taxon>
        <taxon>Kitasatosporales</taxon>
        <taxon>Streptomycetaceae</taxon>
        <taxon>Kitasatospora</taxon>
    </lineage>
</organism>
<dbReference type="InterPro" id="IPR009061">
    <property type="entry name" value="DNA-bd_dom_put_sf"/>
</dbReference>
<sequence>MTSSTSWKVGPLAEASGLTVRTLHHWDTIGLLTPSGRTAGGHRSYSEQDVARLYQILALRNLGLGLETIATCLDSGVDPARLVQDQLAGVEAAIAGLDRLRERLHRLNAELSCGRVPSTGDLFAALAALGAVDPQRETVLSRHLDGDQLQVLQQRAAALGPAVHYLLEVEWPELYRRAERLRVAGTPPTDPQVRKLVARMDELGVLFSGGDSGISAGVRAAWHEDPAALAGDPEVPADAWRDLGTYLDHARGHTA</sequence>
<dbReference type="Pfam" id="PF13411">
    <property type="entry name" value="MerR_1"/>
    <property type="match status" value="1"/>
</dbReference>
<comment type="caution">
    <text evidence="3">The sequence shown here is derived from an EMBL/GenBank/DDBJ whole genome shotgun (WGS) entry which is preliminary data.</text>
</comment>
<accession>A0ABP4GQJ1</accession>
<dbReference type="InterPro" id="IPR000551">
    <property type="entry name" value="MerR-type_HTH_dom"/>
</dbReference>
<dbReference type="PROSITE" id="PS50937">
    <property type="entry name" value="HTH_MERR_2"/>
    <property type="match status" value="1"/>
</dbReference>
<evidence type="ECO:0000259" key="2">
    <source>
        <dbReference type="PROSITE" id="PS50937"/>
    </source>
</evidence>
<dbReference type="PRINTS" id="PR00040">
    <property type="entry name" value="HTHMERR"/>
</dbReference>
<gene>
    <name evidence="3" type="ORF">GCM10009665_20310</name>
</gene>
<dbReference type="SUPFAM" id="SSF46955">
    <property type="entry name" value="Putative DNA-binding domain"/>
    <property type="match status" value="1"/>
</dbReference>
<protein>
    <recommendedName>
        <fullName evidence="2">HTH merR-type domain-containing protein</fullName>
    </recommendedName>
</protein>
<evidence type="ECO:0000313" key="4">
    <source>
        <dbReference type="Proteomes" id="UP001500037"/>
    </source>
</evidence>
<dbReference type="Proteomes" id="UP001500037">
    <property type="component" value="Unassembled WGS sequence"/>
</dbReference>